<accession>A0A1G7XKF5</accession>
<protein>
    <recommendedName>
        <fullName evidence="4">DUF4252 domain-containing protein</fullName>
    </recommendedName>
</protein>
<feature type="chain" id="PRO_5011678259" description="DUF4252 domain-containing protein" evidence="1">
    <location>
        <begin position="22"/>
        <end position="197"/>
    </location>
</feature>
<name>A0A1G7XKF5_9FLAO</name>
<proteinExistence type="predicted"/>
<dbReference type="AlphaFoldDB" id="A0A1G7XKF5"/>
<evidence type="ECO:0008006" key="4">
    <source>
        <dbReference type="Google" id="ProtNLM"/>
    </source>
</evidence>
<dbReference type="OrthoDB" id="982449at2"/>
<gene>
    <name evidence="2" type="ORF">SAMN04488062_102349</name>
</gene>
<sequence length="197" mass="23296">MKIKQIVFSFLFLIISSTGNAQDYKKTIEIEFTEYLNSIVNKNFAKSMNYVIPEFFEIIPKSQMIKLMEQTFNNPSMEFELKNPKILSIDDAQKIEEKFYSLLSYSNQMNMKILNEGEETEDEKKMRIGLTQLSFEQNFGSENVKYNKETDFFEILVEKQVYTISKDGETDWKFLVIEKKQKVLLEKLLPKELVDKI</sequence>
<evidence type="ECO:0000256" key="1">
    <source>
        <dbReference type="SAM" id="SignalP"/>
    </source>
</evidence>
<evidence type="ECO:0000313" key="2">
    <source>
        <dbReference type="EMBL" id="SDG84702.1"/>
    </source>
</evidence>
<reference evidence="3" key="1">
    <citation type="submission" date="2016-10" db="EMBL/GenBank/DDBJ databases">
        <authorList>
            <person name="Varghese N."/>
            <person name="Submissions S."/>
        </authorList>
    </citation>
    <scope>NUCLEOTIDE SEQUENCE [LARGE SCALE GENOMIC DNA]</scope>
    <source>
        <strain evidence="3">CGMCC 1.2747</strain>
    </source>
</reference>
<dbReference type="EMBL" id="FNDB01000002">
    <property type="protein sequence ID" value="SDG84702.1"/>
    <property type="molecule type" value="Genomic_DNA"/>
</dbReference>
<keyword evidence="1" id="KW-0732">Signal</keyword>
<dbReference type="Proteomes" id="UP000199274">
    <property type="component" value="Unassembled WGS sequence"/>
</dbReference>
<feature type="signal peptide" evidence="1">
    <location>
        <begin position="1"/>
        <end position="21"/>
    </location>
</feature>
<organism evidence="2 3">
    <name type="scientific">Flavobacterium omnivorum</name>
    <dbReference type="NCBI Taxonomy" id="178355"/>
    <lineage>
        <taxon>Bacteria</taxon>
        <taxon>Pseudomonadati</taxon>
        <taxon>Bacteroidota</taxon>
        <taxon>Flavobacteriia</taxon>
        <taxon>Flavobacteriales</taxon>
        <taxon>Flavobacteriaceae</taxon>
        <taxon>Flavobacterium</taxon>
    </lineage>
</organism>
<keyword evidence="3" id="KW-1185">Reference proteome</keyword>
<dbReference type="RefSeq" id="WP_139171385.1">
    <property type="nucleotide sequence ID" value="NZ_FNDB01000002.1"/>
</dbReference>
<evidence type="ECO:0000313" key="3">
    <source>
        <dbReference type="Proteomes" id="UP000199274"/>
    </source>
</evidence>